<dbReference type="Proteomes" id="UP000789525">
    <property type="component" value="Unassembled WGS sequence"/>
</dbReference>
<evidence type="ECO:0000313" key="1">
    <source>
        <dbReference type="EMBL" id="CAG8583286.1"/>
    </source>
</evidence>
<gene>
    <name evidence="1" type="ORF">ACOLOM_LOCUS6044</name>
</gene>
<name>A0ACA9MFY5_9GLOM</name>
<evidence type="ECO:0000313" key="2">
    <source>
        <dbReference type="Proteomes" id="UP000789525"/>
    </source>
</evidence>
<dbReference type="EMBL" id="CAJVPT010011936">
    <property type="protein sequence ID" value="CAG8583286.1"/>
    <property type="molecule type" value="Genomic_DNA"/>
</dbReference>
<comment type="caution">
    <text evidence="1">The sequence shown here is derived from an EMBL/GenBank/DDBJ whole genome shotgun (WGS) entry which is preliminary data.</text>
</comment>
<keyword evidence="2" id="KW-1185">Reference proteome</keyword>
<sequence>MVDCEKSGGLKFEDEPYFDFIIVDDCEEDGMISNGEEESDLVTDEMKEGFFLPFNDYSEDEHCSDEEEEMIQEENEKALITISSLKSSVPESTEIILSPANNSPSSNEKVDTLFSTTDNTSATVSTSNQKIFSFICPTSIMAARRSQITKIESPITPVSSLSLLDNRDNYNLKENNYHHSNDMHHINSNCTDNLYGKEGDDLYNYFPGFTQEERINADQRDNILSSLVSLGHNNHRLEGIEKVDGRKRDINMRISTSSVLKSSRGTTIEDVGDDDEQEYRYTKISRKAAGKSFPRKVTVEEIDDDEGEGECECEKNYHPNNCHFRDSQNKESKGKTSTHFTFYSPPTETSTESLKSRNKNSKSTGSQEYPNIEDIRDEQEKPFTALKSRIMKWSDFESLQSYPKMTKKSVKKITKWLTHKLKGNEARVENRLNENGNNRQGDDVKRRDGKRGRIGESCRMFWKRVRNVAKRSRKIDEGNNDTHKDDERERVGSDDSAENTIPSLPIELNTLLKCLSKHEKHNLEYGGIDLGECKTRRAAFQYADFLSEISMQGLYTAAKAWFEKTQDTENISKIKNGQSLICRALCRLFMTHNGFIHSLALDFSDTLKFKSYPYFPYHPNAPKFLSNLRDLSISCVSSRDLFTDIGSYCRNLKKLEIVGYTFDNLPEKRHDSAGELIKSQVGLRYCKIFGYGSRIVKPIMGLSNQAKTLKFLELTYCKFYDLQVNEGDDVHNPNNEKGYESMDAFENEQTCQLVSLLAKNDNLVSLKLAGSCGNHREFKDFLPQLAKLLPLKMKRLSLCLNWIIFDTLDKFLKNCEADLESLYISGWKRRIPEKHINTIKEYLEKRRRKTGLYEFVRDIV</sequence>
<proteinExistence type="predicted"/>
<protein>
    <submittedName>
        <fullName evidence="1">6480_t:CDS:1</fullName>
    </submittedName>
</protein>
<organism evidence="1 2">
    <name type="scientific">Acaulospora colombiana</name>
    <dbReference type="NCBI Taxonomy" id="27376"/>
    <lineage>
        <taxon>Eukaryota</taxon>
        <taxon>Fungi</taxon>
        <taxon>Fungi incertae sedis</taxon>
        <taxon>Mucoromycota</taxon>
        <taxon>Glomeromycotina</taxon>
        <taxon>Glomeromycetes</taxon>
        <taxon>Diversisporales</taxon>
        <taxon>Acaulosporaceae</taxon>
        <taxon>Acaulospora</taxon>
    </lineage>
</organism>
<reference evidence="1" key="1">
    <citation type="submission" date="2021-06" db="EMBL/GenBank/DDBJ databases">
        <authorList>
            <person name="Kallberg Y."/>
            <person name="Tangrot J."/>
            <person name="Rosling A."/>
        </authorList>
    </citation>
    <scope>NUCLEOTIDE SEQUENCE</scope>
    <source>
        <strain evidence="1">CL356</strain>
    </source>
</reference>
<accession>A0ACA9MFY5</accession>